<evidence type="ECO:0000313" key="2">
    <source>
        <dbReference type="Proteomes" id="UP001176961"/>
    </source>
</evidence>
<keyword evidence="2" id="KW-1185">Reference proteome</keyword>
<reference evidence="1" key="1">
    <citation type="submission" date="2023-07" db="EMBL/GenBank/DDBJ databases">
        <authorList>
            <consortium name="CYATHOMIX"/>
        </authorList>
    </citation>
    <scope>NUCLEOTIDE SEQUENCE</scope>
    <source>
        <strain evidence="1">N/A</strain>
    </source>
</reference>
<evidence type="ECO:0000313" key="1">
    <source>
        <dbReference type="EMBL" id="CAJ0592709.1"/>
    </source>
</evidence>
<accession>A0AA36DS13</accession>
<name>A0AA36DS13_CYLNA</name>
<organism evidence="1 2">
    <name type="scientific">Cylicocyclus nassatus</name>
    <name type="common">Nematode worm</name>
    <dbReference type="NCBI Taxonomy" id="53992"/>
    <lineage>
        <taxon>Eukaryota</taxon>
        <taxon>Metazoa</taxon>
        <taxon>Ecdysozoa</taxon>
        <taxon>Nematoda</taxon>
        <taxon>Chromadorea</taxon>
        <taxon>Rhabditida</taxon>
        <taxon>Rhabditina</taxon>
        <taxon>Rhabditomorpha</taxon>
        <taxon>Strongyloidea</taxon>
        <taxon>Strongylidae</taxon>
        <taxon>Cylicocyclus</taxon>
    </lineage>
</organism>
<gene>
    <name evidence="1" type="ORF">CYNAS_LOCUS4692</name>
</gene>
<dbReference type="Proteomes" id="UP001176961">
    <property type="component" value="Unassembled WGS sequence"/>
</dbReference>
<proteinExistence type="predicted"/>
<feature type="non-terminal residue" evidence="1">
    <location>
        <position position="56"/>
    </location>
</feature>
<comment type="caution">
    <text evidence="1">The sequence shown here is derived from an EMBL/GenBank/DDBJ whole genome shotgun (WGS) entry which is preliminary data.</text>
</comment>
<protein>
    <submittedName>
        <fullName evidence="1">Uncharacterized protein</fullName>
    </submittedName>
</protein>
<sequence>SCILNGGPYSLKSKKYKNRTKYKFKNFQTQKKWHHLRKHTRFGNSIRFRPVIVNIA</sequence>
<dbReference type="EMBL" id="CATQJL010000112">
    <property type="protein sequence ID" value="CAJ0592709.1"/>
    <property type="molecule type" value="Genomic_DNA"/>
</dbReference>
<dbReference type="AlphaFoldDB" id="A0AA36DS13"/>